<protein>
    <recommendedName>
        <fullName evidence="7">ETS domain-containing protein</fullName>
    </recommendedName>
</protein>
<comment type="similarity">
    <text evidence="2 5">Belongs to the ETS family.</text>
</comment>
<gene>
    <name evidence="8" type="primary">Cni-ast-1</name>
    <name evidence="8" type="synonym">Cnig_chr_II.g4329</name>
    <name evidence="8" type="ORF">B9Z55_004329</name>
</gene>
<dbReference type="FunFam" id="1.10.10.10:FF:000039">
    <property type="entry name" value="Friend leukemia integration 1 transcription factor"/>
    <property type="match status" value="1"/>
</dbReference>
<evidence type="ECO:0000256" key="2">
    <source>
        <dbReference type="ARBA" id="ARBA00005562"/>
    </source>
</evidence>
<comment type="caution">
    <text evidence="8">The sequence shown here is derived from an EMBL/GenBank/DDBJ whole genome shotgun (WGS) entry which is preliminary data.</text>
</comment>
<dbReference type="Pfam" id="PF00178">
    <property type="entry name" value="Ets"/>
    <property type="match status" value="1"/>
</dbReference>
<dbReference type="PROSITE" id="PS50061">
    <property type="entry name" value="ETS_DOMAIN_3"/>
    <property type="match status" value="1"/>
</dbReference>
<evidence type="ECO:0000313" key="8">
    <source>
        <dbReference type="EMBL" id="PIC43683.1"/>
    </source>
</evidence>
<dbReference type="PANTHER" id="PTHR11849:SF287">
    <property type="entry name" value="TRANSCRIPTION FACTOR AST-1"/>
    <property type="match status" value="1"/>
</dbReference>
<evidence type="ECO:0000256" key="5">
    <source>
        <dbReference type="RuleBase" id="RU004019"/>
    </source>
</evidence>
<dbReference type="GO" id="GO:0043565">
    <property type="term" value="F:sequence-specific DNA binding"/>
    <property type="evidence" value="ECO:0007669"/>
    <property type="project" value="InterPro"/>
</dbReference>
<feature type="compositionally biased region" description="Low complexity" evidence="6">
    <location>
        <begin position="159"/>
        <end position="181"/>
    </location>
</feature>
<dbReference type="GO" id="GO:0000981">
    <property type="term" value="F:DNA-binding transcription factor activity, RNA polymerase II-specific"/>
    <property type="evidence" value="ECO:0007669"/>
    <property type="project" value="TreeGrafter"/>
</dbReference>
<organism evidence="8 9">
    <name type="scientific">Caenorhabditis nigoni</name>
    <dbReference type="NCBI Taxonomy" id="1611254"/>
    <lineage>
        <taxon>Eukaryota</taxon>
        <taxon>Metazoa</taxon>
        <taxon>Ecdysozoa</taxon>
        <taxon>Nematoda</taxon>
        <taxon>Chromadorea</taxon>
        <taxon>Rhabditida</taxon>
        <taxon>Rhabditina</taxon>
        <taxon>Rhabditomorpha</taxon>
        <taxon>Rhabditoidea</taxon>
        <taxon>Rhabditidae</taxon>
        <taxon>Peloderinae</taxon>
        <taxon>Caenorhabditis</taxon>
    </lineage>
</organism>
<feature type="region of interest" description="Disordered" evidence="6">
    <location>
        <begin position="1"/>
        <end position="56"/>
    </location>
</feature>
<evidence type="ECO:0000256" key="4">
    <source>
        <dbReference type="ARBA" id="ARBA00023242"/>
    </source>
</evidence>
<dbReference type="GO" id="GO:0005634">
    <property type="term" value="C:nucleus"/>
    <property type="evidence" value="ECO:0007669"/>
    <property type="project" value="UniProtKB-SubCell"/>
</dbReference>
<dbReference type="Proteomes" id="UP000230233">
    <property type="component" value="Chromosome II"/>
</dbReference>
<dbReference type="PRINTS" id="PR00454">
    <property type="entry name" value="ETSDOMAIN"/>
</dbReference>
<evidence type="ECO:0000256" key="6">
    <source>
        <dbReference type="SAM" id="MobiDB-lite"/>
    </source>
</evidence>
<reference evidence="9" key="1">
    <citation type="submission" date="2017-10" db="EMBL/GenBank/DDBJ databases">
        <title>Rapid genome shrinkage in a self-fertile nematode reveals novel sperm competition proteins.</title>
        <authorList>
            <person name="Yin D."/>
            <person name="Schwarz E.M."/>
            <person name="Thomas C.G."/>
            <person name="Felde R.L."/>
            <person name="Korf I.F."/>
            <person name="Cutter A.D."/>
            <person name="Schartner C.M."/>
            <person name="Ralston E.J."/>
            <person name="Meyer B.J."/>
            <person name="Haag E.S."/>
        </authorList>
    </citation>
    <scope>NUCLEOTIDE SEQUENCE [LARGE SCALE GENOMIC DNA]</scope>
    <source>
        <strain evidence="9">JU1422</strain>
    </source>
</reference>
<keyword evidence="9" id="KW-1185">Reference proteome</keyword>
<evidence type="ECO:0000313" key="9">
    <source>
        <dbReference type="Proteomes" id="UP000230233"/>
    </source>
</evidence>
<dbReference type="SUPFAM" id="SSF46785">
    <property type="entry name" value="Winged helix' DNA-binding domain"/>
    <property type="match status" value="1"/>
</dbReference>
<dbReference type="InterPro" id="IPR036388">
    <property type="entry name" value="WH-like_DNA-bd_sf"/>
</dbReference>
<evidence type="ECO:0000259" key="7">
    <source>
        <dbReference type="PROSITE" id="PS50061"/>
    </source>
</evidence>
<keyword evidence="3 5" id="KW-0238">DNA-binding</keyword>
<evidence type="ECO:0000256" key="1">
    <source>
        <dbReference type="ARBA" id="ARBA00004123"/>
    </source>
</evidence>
<accession>A0A2G5UW10</accession>
<feature type="domain" description="ETS" evidence="7">
    <location>
        <begin position="252"/>
        <end position="332"/>
    </location>
</feature>
<dbReference type="Gene3D" id="1.10.10.10">
    <property type="entry name" value="Winged helix-like DNA-binding domain superfamily/Winged helix DNA-binding domain"/>
    <property type="match status" value="1"/>
</dbReference>
<feature type="compositionally biased region" description="Pro residues" evidence="6">
    <location>
        <begin position="1"/>
        <end position="16"/>
    </location>
</feature>
<dbReference type="InterPro" id="IPR000418">
    <property type="entry name" value="Ets_dom"/>
</dbReference>
<dbReference type="AlphaFoldDB" id="A0A2G5UW10"/>
<dbReference type="InterPro" id="IPR036390">
    <property type="entry name" value="WH_DNA-bd_sf"/>
</dbReference>
<comment type="subcellular location">
    <subcellularLocation>
        <location evidence="1 5">Nucleus</location>
    </subcellularLocation>
</comment>
<feature type="region of interest" description="Disordered" evidence="6">
    <location>
        <begin position="129"/>
        <end position="185"/>
    </location>
</feature>
<keyword evidence="4 5" id="KW-0539">Nucleus</keyword>
<dbReference type="STRING" id="1611254.A0A2G5UW10"/>
<feature type="compositionally biased region" description="Basic residues" evidence="6">
    <location>
        <begin position="28"/>
        <end position="44"/>
    </location>
</feature>
<evidence type="ECO:0000256" key="3">
    <source>
        <dbReference type="ARBA" id="ARBA00023125"/>
    </source>
</evidence>
<proteinExistence type="inferred from homology"/>
<dbReference type="InterPro" id="IPR046328">
    <property type="entry name" value="ETS_fam"/>
</dbReference>
<feature type="compositionally biased region" description="Low complexity" evidence="6">
    <location>
        <begin position="137"/>
        <end position="147"/>
    </location>
</feature>
<name>A0A2G5UW10_9PELO</name>
<sequence>MSHPSPPAPPPPPPTEISPAPFISVSSVRRHGKQIRYRKRKRMQRMQVVSSPPLPSSADLVVVGRSADEDVIKYSTLQKQQQQEQQQSNTALPPYNFAFFNGMPQDFPPNRMLYQDSGMVPQQLKNENDHFTGMNLSTSGTSDSSTSKDQNRRQFYTETTSSNSTGNGAASAGSNGSGSSSSERKSDVFNISMNAFAAPAKSDDQIQNFNMLSSYYTGALKLSNSASFVSQDPYQVLGQTSKNLAHSGSGQTQLWQFLLELLSDKRYSEVITWEGVNGEFKLVDPDEVARKWGERKSKPNMNYDKMSRALRYYYDKNIMAKVHGKRYAYKFDFQGIAQALQPPTATHPQDYFNSHAMGRIAPDFSSWTSANYRSLNIAAGFNNSSAIFNPAAVNYSAFGAANSSNNLSATRTTFPLYR</sequence>
<dbReference type="PROSITE" id="PS00345">
    <property type="entry name" value="ETS_DOMAIN_1"/>
    <property type="match status" value="1"/>
</dbReference>
<dbReference type="PROSITE" id="PS00346">
    <property type="entry name" value="ETS_DOMAIN_2"/>
    <property type="match status" value="1"/>
</dbReference>
<dbReference type="OrthoDB" id="10067219at2759"/>
<dbReference type="GO" id="GO:0030154">
    <property type="term" value="P:cell differentiation"/>
    <property type="evidence" value="ECO:0007669"/>
    <property type="project" value="TreeGrafter"/>
</dbReference>
<dbReference type="PANTHER" id="PTHR11849">
    <property type="entry name" value="ETS"/>
    <property type="match status" value="1"/>
</dbReference>
<dbReference type="SMART" id="SM00413">
    <property type="entry name" value="ETS"/>
    <property type="match status" value="1"/>
</dbReference>
<dbReference type="EMBL" id="PDUG01000002">
    <property type="protein sequence ID" value="PIC43683.1"/>
    <property type="molecule type" value="Genomic_DNA"/>
</dbReference>